<dbReference type="AlphaFoldDB" id="A0A653DSB3"/>
<dbReference type="InterPro" id="IPR022764">
    <property type="entry name" value="Peptidase_S54_rhomboid_dom"/>
</dbReference>
<evidence type="ECO:0000256" key="1">
    <source>
        <dbReference type="ARBA" id="ARBA00004141"/>
    </source>
</evidence>
<keyword evidence="3 6" id="KW-0812">Transmembrane</keyword>
<evidence type="ECO:0000256" key="3">
    <source>
        <dbReference type="ARBA" id="ARBA00022692"/>
    </source>
</evidence>
<dbReference type="GO" id="GO:0004252">
    <property type="term" value="F:serine-type endopeptidase activity"/>
    <property type="evidence" value="ECO:0007669"/>
    <property type="project" value="InterPro"/>
</dbReference>
<dbReference type="PANTHER" id="PTHR45840:SF8">
    <property type="entry name" value="RHOMBOID PROTEASE"/>
    <property type="match status" value="1"/>
</dbReference>
<evidence type="ECO:0000256" key="4">
    <source>
        <dbReference type="ARBA" id="ARBA00022989"/>
    </source>
</evidence>
<dbReference type="PROSITE" id="PS50222">
    <property type="entry name" value="EF_HAND_2"/>
    <property type="match status" value="1"/>
</dbReference>
<feature type="transmembrane region" description="Helical" evidence="6">
    <location>
        <begin position="322"/>
        <end position="345"/>
    </location>
</feature>
<dbReference type="OrthoDB" id="418595at2759"/>
<feature type="transmembrane region" description="Helical" evidence="6">
    <location>
        <begin position="357"/>
        <end position="380"/>
    </location>
</feature>
<name>A0A653DSB3_CALMS</name>
<dbReference type="SUPFAM" id="SSF144091">
    <property type="entry name" value="Rhomboid-like"/>
    <property type="match status" value="1"/>
</dbReference>
<dbReference type="InterPro" id="IPR002048">
    <property type="entry name" value="EF_hand_dom"/>
</dbReference>
<evidence type="ECO:0000256" key="2">
    <source>
        <dbReference type="ARBA" id="ARBA00009045"/>
    </source>
</evidence>
<dbReference type="Proteomes" id="UP000410492">
    <property type="component" value="Unassembled WGS sequence"/>
</dbReference>
<sequence>MTESIPLRDLSERREVYRCIFDQILQSDMYNDGRISLGDLKNFIQLNGVETIILPDDTMRKIYMINDKEESRRLDFDEFVKFMENKDFRRTINNYINSYVHFLIPHPKRVHHERVTERIVVRARRSVIQRPSEVSVTDSVIRIGRSARIPQEVEYSCFPPPFFLVMISILEAACFAIDEKTKSNTSLGLSATIFIYDPWKRQEAWRFFTYMLVHIGYEHIFTNLIVQLVLGLPLEMVHQWKRVLLIYVAGVLAGSLAHSVVDPNIMLGGASGGVYSIMTAHIADVIMNWSVTPYPLIQLIAFSIIICADLGVTVYERYFQHIVTNVGVAAHAGGAAAGLLVGINVLRNFRVTKVERYLWWAALITYALLMGGAIMINIFWPGYFHQS</sequence>
<feature type="transmembrane region" description="Helical" evidence="6">
    <location>
        <begin position="296"/>
        <end position="315"/>
    </location>
</feature>
<evidence type="ECO:0000313" key="8">
    <source>
        <dbReference type="EMBL" id="VEN63126.1"/>
    </source>
</evidence>
<dbReference type="InterPro" id="IPR035952">
    <property type="entry name" value="Rhomboid-like_sf"/>
</dbReference>
<dbReference type="Pfam" id="PF01694">
    <property type="entry name" value="Rhomboid"/>
    <property type="match status" value="1"/>
</dbReference>
<dbReference type="InterPro" id="IPR051739">
    <property type="entry name" value="Rhomboid_IM_Serine_Proteases"/>
</dbReference>
<evidence type="ECO:0000256" key="5">
    <source>
        <dbReference type="ARBA" id="ARBA00023136"/>
    </source>
</evidence>
<organism evidence="8 9">
    <name type="scientific">Callosobruchus maculatus</name>
    <name type="common">Southern cowpea weevil</name>
    <name type="synonym">Pulse bruchid</name>
    <dbReference type="NCBI Taxonomy" id="64391"/>
    <lineage>
        <taxon>Eukaryota</taxon>
        <taxon>Metazoa</taxon>
        <taxon>Ecdysozoa</taxon>
        <taxon>Arthropoda</taxon>
        <taxon>Hexapoda</taxon>
        <taxon>Insecta</taxon>
        <taxon>Pterygota</taxon>
        <taxon>Neoptera</taxon>
        <taxon>Endopterygota</taxon>
        <taxon>Coleoptera</taxon>
        <taxon>Polyphaga</taxon>
        <taxon>Cucujiformia</taxon>
        <taxon>Chrysomeloidea</taxon>
        <taxon>Chrysomelidae</taxon>
        <taxon>Bruchinae</taxon>
        <taxon>Bruchini</taxon>
        <taxon>Callosobruchus</taxon>
    </lineage>
</organism>
<feature type="transmembrane region" description="Helical" evidence="6">
    <location>
        <begin position="207"/>
        <end position="230"/>
    </location>
</feature>
<feature type="transmembrane region" description="Helical" evidence="6">
    <location>
        <begin position="242"/>
        <end position="261"/>
    </location>
</feature>
<gene>
    <name evidence="8" type="ORF">CALMAC_LOCUS20046</name>
</gene>
<accession>A0A653DSB3</accession>
<dbReference type="Gene3D" id="1.20.1540.10">
    <property type="entry name" value="Rhomboid-like"/>
    <property type="match status" value="1"/>
</dbReference>
<dbReference type="InterPro" id="IPR011992">
    <property type="entry name" value="EF-hand-dom_pair"/>
</dbReference>
<dbReference type="SUPFAM" id="SSF47473">
    <property type="entry name" value="EF-hand"/>
    <property type="match status" value="1"/>
</dbReference>
<dbReference type="EMBL" id="CAACVG010014414">
    <property type="protein sequence ID" value="VEN63126.1"/>
    <property type="molecule type" value="Genomic_DNA"/>
</dbReference>
<dbReference type="PANTHER" id="PTHR45840">
    <property type="entry name" value="RHOMBOID-RELATED PROTEIN"/>
    <property type="match status" value="1"/>
</dbReference>
<dbReference type="GO" id="GO:0016020">
    <property type="term" value="C:membrane"/>
    <property type="evidence" value="ECO:0007669"/>
    <property type="project" value="UniProtKB-SubCell"/>
</dbReference>
<comment type="subcellular location">
    <subcellularLocation>
        <location evidence="1">Membrane</location>
        <topology evidence="1">Multi-pass membrane protein</topology>
    </subcellularLocation>
</comment>
<proteinExistence type="inferred from homology"/>
<comment type="similarity">
    <text evidence="2">Belongs to the peptidase S54 family.</text>
</comment>
<reference evidence="8 9" key="1">
    <citation type="submission" date="2019-01" db="EMBL/GenBank/DDBJ databases">
        <authorList>
            <person name="Sayadi A."/>
        </authorList>
    </citation>
    <scope>NUCLEOTIDE SEQUENCE [LARGE SCALE GENOMIC DNA]</scope>
</reference>
<evidence type="ECO:0000313" key="9">
    <source>
        <dbReference type="Proteomes" id="UP000410492"/>
    </source>
</evidence>
<evidence type="ECO:0000256" key="6">
    <source>
        <dbReference type="SAM" id="Phobius"/>
    </source>
</evidence>
<evidence type="ECO:0000259" key="7">
    <source>
        <dbReference type="PROSITE" id="PS50222"/>
    </source>
</evidence>
<feature type="domain" description="EF-hand" evidence="7">
    <location>
        <begin position="54"/>
        <end position="89"/>
    </location>
</feature>
<keyword evidence="9" id="KW-1185">Reference proteome</keyword>
<dbReference type="Gene3D" id="1.10.238.10">
    <property type="entry name" value="EF-hand"/>
    <property type="match status" value="1"/>
</dbReference>
<keyword evidence="5 6" id="KW-0472">Membrane</keyword>
<keyword evidence="4 6" id="KW-1133">Transmembrane helix</keyword>
<protein>
    <recommendedName>
        <fullName evidence="7">EF-hand domain-containing protein</fullName>
    </recommendedName>
</protein>
<dbReference type="GO" id="GO:0005509">
    <property type="term" value="F:calcium ion binding"/>
    <property type="evidence" value="ECO:0007669"/>
    <property type="project" value="InterPro"/>
</dbReference>